<keyword evidence="12" id="KW-0411">Iron-sulfur</keyword>
<dbReference type="Pfam" id="PF08417">
    <property type="entry name" value="PaO"/>
    <property type="match status" value="1"/>
</dbReference>
<proteinExistence type="predicted"/>
<dbReference type="Gene3D" id="2.102.10.10">
    <property type="entry name" value="Rieske [2Fe-2S] iron-sulphur domain"/>
    <property type="match status" value="1"/>
</dbReference>
<dbReference type="InterPro" id="IPR013626">
    <property type="entry name" value="PaO"/>
</dbReference>
<evidence type="ECO:0000256" key="9">
    <source>
        <dbReference type="ARBA" id="ARBA00022989"/>
    </source>
</evidence>
<dbReference type="AlphaFoldDB" id="A0AAW1Q7Q4"/>
<accession>A0AAW1Q7Q4</accession>
<evidence type="ECO:0000256" key="10">
    <source>
        <dbReference type="ARBA" id="ARBA00023002"/>
    </source>
</evidence>
<evidence type="ECO:0000313" key="16">
    <source>
        <dbReference type="EMBL" id="KAK9817412.1"/>
    </source>
</evidence>
<evidence type="ECO:0000256" key="13">
    <source>
        <dbReference type="ARBA" id="ARBA00023136"/>
    </source>
</evidence>
<evidence type="ECO:0000259" key="15">
    <source>
        <dbReference type="PROSITE" id="PS51296"/>
    </source>
</evidence>
<dbReference type="Gene3D" id="3.90.380.10">
    <property type="entry name" value="Naphthalene 1,2-dioxygenase Alpha Subunit, Chain A, domain 1"/>
    <property type="match status" value="1"/>
</dbReference>
<dbReference type="GO" id="GO:0010277">
    <property type="term" value="F:chlorophyllide a oxygenase activity"/>
    <property type="evidence" value="ECO:0007669"/>
    <property type="project" value="InterPro"/>
</dbReference>
<gene>
    <name evidence="16" type="ORF">WJX74_004962</name>
</gene>
<dbReference type="PROSITE" id="PS51296">
    <property type="entry name" value="RIESKE"/>
    <property type="match status" value="1"/>
</dbReference>
<keyword evidence="4" id="KW-0934">Plastid</keyword>
<dbReference type="GO" id="GO:0009507">
    <property type="term" value="C:chloroplast"/>
    <property type="evidence" value="ECO:0007669"/>
    <property type="project" value="UniProtKB-SubCell"/>
</dbReference>
<dbReference type="GO" id="GO:0046872">
    <property type="term" value="F:metal ion binding"/>
    <property type="evidence" value="ECO:0007669"/>
    <property type="project" value="UniProtKB-KW"/>
</dbReference>
<evidence type="ECO:0000256" key="5">
    <source>
        <dbReference type="ARBA" id="ARBA00022692"/>
    </source>
</evidence>
<keyword evidence="7" id="KW-0479">Metal-binding</keyword>
<keyword evidence="5" id="KW-0812">Transmembrane</keyword>
<evidence type="ECO:0000256" key="12">
    <source>
        <dbReference type="ARBA" id="ARBA00023014"/>
    </source>
</evidence>
<evidence type="ECO:0000256" key="3">
    <source>
        <dbReference type="ARBA" id="ARBA00022528"/>
    </source>
</evidence>
<keyword evidence="9" id="KW-1133">Transmembrane helix</keyword>
<evidence type="ECO:0000256" key="2">
    <source>
        <dbReference type="ARBA" id="ARBA00004370"/>
    </source>
</evidence>
<keyword evidence="13" id="KW-0472">Membrane</keyword>
<evidence type="ECO:0000313" key="17">
    <source>
        <dbReference type="Proteomes" id="UP001438707"/>
    </source>
</evidence>
<comment type="subcellular location">
    <subcellularLocation>
        <location evidence="2">Membrane</location>
    </subcellularLocation>
    <subcellularLocation>
        <location evidence="1">Plastid</location>
        <location evidence="1">Chloroplast</location>
    </subcellularLocation>
</comment>
<feature type="region of interest" description="Disordered" evidence="14">
    <location>
        <begin position="53"/>
        <end position="82"/>
    </location>
</feature>
<dbReference type="InterPro" id="IPR036922">
    <property type="entry name" value="Rieske_2Fe-2S_sf"/>
</dbReference>
<keyword evidence="8" id="KW-0809">Transit peptide</keyword>
<dbReference type="EMBL" id="JALJOS010000071">
    <property type="protein sequence ID" value="KAK9817412.1"/>
    <property type="molecule type" value="Genomic_DNA"/>
</dbReference>
<evidence type="ECO:0000256" key="1">
    <source>
        <dbReference type="ARBA" id="ARBA00004229"/>
    </source>
</evidence>
<sequence>MNPALQLQVSSSAPYDQPSRTAAVVSYSLNRPTESSNKRRCVSVQAQSRNIHSTRLGAATLHERPLERPSSPQPRPRELPKPENVQFDWHAHWYAVGFVRDFNSKAPNTFTLLGEDLCIWKDGMGQWQAFLDCCPHRLVPLSEGRITATGQLQCGYHGWNFNSSGKCTAIPQGGNMNNPRTCAKVYQCTVSQDLLWVKPQEAAPGAGPPNPSELPTLPEIDAGWIDSSTFRDLPYDYATLVENLVDTGHVPFTHHASVSLRSSADELKLDVNKRGPWGFAGRNERGPRKGQMGAQDTEFRAPCLMRSTIDAQATKGFSNITCVYAIPTTPGRCRAIVRNVFLFKSPVPRFVFKVLPKVFTHLGNNNVLEDDVIFLHKQEQLSVERGLGTKPAAQVYHMPGQSDNFVTAFRSWLQKHGGGGPWGPMDASWLQAAGPRLSKQQLLERYESHTANCQVCQTALGRVQLARQVLRHTTTALFVVAASLAAVALATAHSGPGIGLTDAENTVGNMGMGMGGKKLVVGTLMMAGSEIVKFMSGLLPSSSPSIRMATALGVALVAGAVALVQRRLAKLEGSFYQGTWPPPRNTQKTTDEAIA</sequence>
<dbReference type="GO" id="GO:0051537">
    <property type="term" value="F:2 iron, 2 sulfur cluster binding"/>
    <property type="evidence" value="ECO:0007669"/>
    <property type="project" value="UniProtKB-KW"/>
</dbReference>
<protein>
    <recommendedName>
        <fullName evidence="15">Rieske domain-containing protein</fullName>
    </recommendedName>
</protein>
<feature type="domain" description="Rieske" evidence="15">
    <location>
        <begin position="93"/>
        <end position="197"/>
    </location>
</feature>
<keyword evidence="11" id="KW-0408">Iron</keyword>
<dbReference type="SUPFAM" id="SSF50022">
    <property type="entry name" value="ISP domain"/>
    <property type="match status" value="1"/>
</dbReference>
<evidence type="ECO:0000256" key="7">
    <source>
        <dbReference type="ARBA" id="ARBA00022723"/>
    </source>
</evidence>
<comment type="caution">
    <text evidence="16">The sequence shown here is derived from an EMBL/GenBank/DDBJ whole genome shotgun (WGS) entry which is preliminary data.</text>
</comment>
<evidence type="ECO:0000256" key="4">
    <source>
        <dbReference type="ARBA" id="ARBA00022640"/>
    </source>
</evidence>
<dbReference type="PANTHER" id="PTHR21266">
    <property type="entry name" value="IRON-SULFUR DOMAIN CONTAINING PROTEIN"/>
    <property type="match status" value="1"/>
</dbReference>
<dbReference type="SUPFAM" id="SSF55961">
    <property type="entry name" value="Bet v1-like"/>
    <property type="match status" value="1"/>
</dbReference>
<dbReference type="Proteomes" id="UP001438707">
    <property type="component" value="Unassembled WGS sequence"/>
</dbReference>
<evidence type="ECO:0000256" key="11">
    <source>
        <dbReference type="ARBA" id="ARBA00023004"/>
    </source>
</evidence>
<keyword evidence="6" id="KW-0001">2Fe-2S</keyword>
<dbReference type="InterPro" id="IPR017941">
    <property type="entry name" value="Rieske_2Fe-2S"/>
</dbReference>
<reference evidence="16 17" key="1">
    <citation type="journal article" date="2024" name="Nat. Commun.">
        <title>Phylogenomics reveals the evolutionary origins of lichenization in chlorophyte algae.</title>
        <authorList>
            <person name="Puginier C."/>
            <person name="Libourel C."/>
            <person name="Otte J."/>
            <person name="Skaloud P."/>
            <person name="Haon M."/>
            <person name="Grisel S."/>
            <person name="Petersen M."/>
            <person name="Berrin J.G."/>
            <person name="Delaux P.M."/>
            <person name="Dal Grande F."/>
            <person name="Keller J."/>
        </authorList>
    </citation>
    <scope>NUCLEOTIDE SEQUENCE [LARGE SCALE GENOMIC DNA]</scope>
    <source>
        <strain evidence="16 17">SAG 2145</strain>
    </source>
</reference>
<keyword evidence="17" id="KW-1185">Reference proteome</keyword>
<evidence type="ECO:0000256" key="6">
    <source>
        <dbReference type="ARBA" id="ARBA00022714"/>
    </source>
</evidence>
<name>A0AAW1Q7Q4_9CHLO</name>
<organism evidence="16 17">
    <name type="scientific">Apatococcus lobatus</name>
    <dbReference type="NCBI Taxonomy" id="904363"/>
    <lineage>
        <taxon>Eukaryota</taxon>
        <taxon>Viridiplantae</taxon>
        <taxon>Chlorophyta</taxon>
        <taxon>core chlorophytes</taxon>
        <taxon>Trebouxiophyceae</taxon>
        <taxon>Chlorellales</taxon>
        <taxon>Chlorellaceae</taxon>
        <taxon>Apatococcus</taxon>
    </lineage>
</organism>
<dbReference type="Pfam" id="PF00355">
    <property type="entry name" value="Rieske"/>
    <property type="match status" value="1"/>
</dbReference>
<dbReference type="GO" id="GO:0016020">
    <property type="term" value="C:membrane"/>
    <property type="evidence" value="ECO:0007669"/>
    <property type="project" value="UniProtKB-SubCell"/>
</dbReference>
<dbReference type="InterPro" id="IPR050584">
    <property type="entry name" value="Cholesterol_7-desaturase"/>
</dbReference>
<keyword evidence="3" id="KW-0150">Chloroplast</keyword>
<evidence type="ECO:0000256" key="14">
    <source>
        <dbReference type="SAM" id="MobiDB-lite"/>
    </source>
</evidence>
<evidence type="ECO:0000256" key="8">
    <source>
        <dbReference type="ARBA" id="ARBA00022946"/>
    </source>
</evidence>
<dbReference type="PANTHER" id="PTHR21266:SF32">
    <property type="entry name" value="CHOLESTEROL 7-DESATURASE NVD"/>
    <property type="match status" value="1"/>
</dbReference>
<keyword evidence="10" id="KW-0560">Oxidoreductase</keyword>